<feature type="region of interest" description="Disordered" evidence="1">
    <location>
        <begin position="61"/>
        <end position="126"/>
    </location>
</feature>
<evidence type="ECO:0000256" key="1">
    <source>
        <dbReference type="SAM" id="MobiDB-lite"/>
    </source>
</evidence>
<feature type="compositionally biased region" description="Basic and acidic residues" evidence="1">
    <location>
        <begin position="84"/>
        <end position="101"/>
    </location>
</feature>
<evidence type="ECO:0000313" key="2">
    <source>
        <dbReference type="EMBL" id="CUV15352.1"/>
    </source>
</evidence>
<protein>
    <submittedName>
        <fullName evidence="2">Uncharacterized protein</fullName>
    </submittedName>
</protein>
<proteinExistence type="predicted"/>
<dbReference type="EMBL" id="LN899819">
    <property type="protein sequence ID" value="CUV15352.1"/>
    <property type="molecule type" value="Genomic_DNA"/>
</dbReference>
<reference evidence="2" key="1">
    <citation type="submission" date="2015-10" db="EMBL/GenBank/DDBJ databases">
        <authorList>
            <person name="Gilbert D.G."/>
        </authorList>
    </citation>
    <scope>NUCLEOTIDE SEQUENCE</scope>
    <source>
        <strain evidence="2">Phyl III-seqv23</strain>
    </source>
</reference>
<feature type="compositionally biased region" description="Polar residues" evidence="1">
    <location>
        <begin position="65"/>
        <end position="77"/>
    </location>
</feature>
<organism evidence="2">
    <name type="scientific">Ralstonia solanacearum</name>
    <name type="common">Pseudomonas solanacearum</name>
    <dbReference type="NCBI Taxonomy" id="305"/>
    <lineage>
        <taxon>Bacteria</taxon>
        <taxon>Pseudomonadati</taxon>
        <taxon>Pseudomonadota</taxon>
        <taxon>Betaproteobacteria</taxon>
        <taxon>Burkholderiales</taxon>
        <taxon>Burkholderiaceae</taxon>
        <taxon>Ralstonia</taxon>
        <taxon>Ralstonia solanacearum species complex</taxon>
    </lineage>
</organism>
<gene>
    <name evidence="2" type="ORF">RUN39_v1_1290008</name>
</gene>
<dbReference type="AlphaFoldDB" id="A0A0S4TZG1"/>
<name>A0A0S4TZG1_RALSL</name>
<accession>A0A0S4TZG1</accession>
<sequence>MAGKRNPGAIHAMRLDGVPPRFAVGRWRPKRGPTHDRGVVTLRRCLLRVRIECDRVSGQLLGASQRPSPLSASTISRHMSPASARRDWRRVAAPREPKRFDGTINETSRSDVTRRASTSRRIPPLH</sequence>